<evidence type="ECO:0000313" key="2">
    <source>
        <dbReference type="EMBL" id="SCX31282.1"/>
    </source>
</evidence>
<name>A0A1G4WWS6_9MYCO</name>
<evidence type="ECO:0000313" key="3">
    <source>
        <dbReference type="Proteomes" id="UP000199707"/>
    </source>
</evidence>
<accession>A0A1G4WWS6</accession>
<dbReference type="Gene3D" id="3.60.20.40">
    <property type="match status" value="1"/>
</dbReference>
<dbReference type="RefSeq" id="WP_090363195.1">
    <property type="nucleotide sequence ID" value="NZ_FMUB01000013.1"/>
</dbReference>
<dbReference type="PRINTS" id="PR01210">
    <property type="entry name" value="GGTRANSPTASE"/>
</dbReference>
<sequence length="526" mass="54891">MSTFTGALAAPHALATDAGMAAFAEGGSAVDAAISAAAVLTVVYPHNVALGGDLIALVRTPDGMVRCVNASGWSGRRSTAAGMRSRHGAALPLRGADSVTVPGAVRGWEVLRGLGARLPWSQNLERAQRVAEGGVPVAPSLARHIADPENADLAEVQDHCRVFRPGGRALTTEDVLVQPELAATLAALRHDGPDAFYTGAPADSMVGYLRRSGSCLTAEDFADYVPDVVEPLSARFGDLTVFTSPPNTHGFLMLRALRAIEDLRLRHPLTADIGTLMRIFLHGNRLRSTYLADPRHIGVDSAALVNDALGELGVTEPAPGPVLVPKGDTVGIAVADSDGYAVSLIQSVYHAFGSGLIDPATGVLFHNRGTSFSLAAESPNVLAPRKRPAHTLMPAITTHDGTLRHVLATMGGQGQPQILTQVLLRAVEGASAAVAVSDPRAIVGSQADGDTPDTVTVEAELCDQGRDALRSSGLAVREVPQHTESMGQSNVVFVAGDDMAAASDPRSDGAGMVAHFPRRPRRWATP</sequence>
<feature type="region of interest" description="Disordered" evidence="1">
    <location>
        <begin position="502"/>
        <end position="526"/>
    </location>
</feature>
<dbReference type="InterPro" id="IPR043137">
    <property type="entry name" value="GGT_ssub_C"/>
</dbReference>
<feature type="compositionally biased region" description="Basic residues" evidence="1">
    <location>
        <begin position="516"/>
        <end position="526"/>
    </location>
</feature>
<dbReference type="EMBL" id="FMUB01000013">
    <property type="protein sequence ID" value="SCX31282.1"/>
    <property type="molecule type" value="Genomic_DNA"/>
</dbReference>
<dbReference type="PANTHER" id="PTHR43881">
    <property type="entry name" value="GAMMA-GLUTAMYLTRANSPEPTIDASE (AFU_ORTHOLOGUE AFUA_4G13580)"/>
    <property type="match status" value="1"/>
</dbReference>
<dbReference type="Pfam" id="PF01019">
    <property type="entry name" value="G_glu_transpept"/>
    <property type="match status" value="1"/>
</dbReference>
<reference evidence="3" key="1">
    <citation type="submission" date="2016-10" db="EMBL/GenBank/DDBJ databases">
        <authorList>
            <person name="Varghese N."/>
            <person name="Submissions S."/>
        </authorList>
    </citation>
    <scope>NUCLEOTIDE SEQUENCE [LARGE SCALE GENOMIC DNA]</scope>
    <source>
        <strain evidence="3">UNC267MFSha1.1M11</strain>
    </source>
</reference>
<dbReference type="Gene3D" id="1.10.246.130">
    <property type="match status" value="1"/>
</dbReference>
<dbReference type="InterPro" id="IPR043138">
    <property type="entry name" value="GGT_lsub"/>
</dbReference>
<dbReference type="SUPFAM" id="SSF56235">
    <property type="entry name" value="N-terminal nucleophile aminohydrolases (Ntn hydrolases)"/>
    <property type="match status" value="1"/>
</dbReference>
<gene>
    <name evidence="2" type="ORF">SAMN02799620_05274</name>
</gene>
<dbReference type="AlphaFoldDB" id="A0A1G4WWS6"/>
<dbReference type="PANTHER" id="PTHR43881:SF1">
    <property type="entry name" value="GAMMA-GLUTAMYLTRANSPEPTIDASE (AFU_ORTHOLOGUE AFUA_4G13580)"/>
    <property type="match status" value="1"/>
</dbReference>
<dbReference type="STRING" id="1502745.SAMN02799620_05274"/>
<dbReference type="GO" id="GO:0016787">
    <property type="term" value="F:hydrolase activity"/>
    <property type="evidence" value="ECO:0007669"/>
    <property type="project" value="UniProtKB-KW"/>
</dbReference>
<evidence type="ECO:0000256" key="1">
    <source>
        <dbReference type="SAM" id="MobiDB-lite"/>
    </source>
</evidence>
<proteinExistence type="predicted"/>
<dbReference type="Proteomes" id="UP000199707">
    <property type="component" value="Unassembled WGS sequence"/>
</dbReference>
<keyword evidence="2" id="KW-0378">Hydrolase</keyword>
<dbReference type="InterPro" id="IPR052896">
    <property type="entry name" value="GGT-like_enzyme"/>
</dbReference>
<protein>
    <submittedName>
        <fullName evidence="2">Gamma-glutamyltranspeptidase / glutathione hydrolase</fullName>
    </submittedName>
</protein>
<organism evidence="2 3">
    <name type="scientific">Mycolicibacterium fluoranthenivorans</name>
    <dbReference type="NCBI Taxonomy" id="258505"/>
    <lineage>
        <taxon>Bacteria</taxon>
        <taxon>Bacillati</taxon>
        <taxon>Actinomycetota</taxon>
        <taxon>Actinomycetes</taxon>
        <taxon>Mycobacteriales</taxon>
        <taxon>Mycobacteriaceae</taxon>
        <taxon>Mycolicibacterium</taxon>
    </lineage>
</organism>
<dbReference type="InterPro" id="IPR029055">
    <property type="entry name" value="Ntn_hydrolases_N"/>
</dbReference>